<feature type="non-terminal residue" evidence="1">
    <location>
        <position position="131"/>
    </location>
</feature>
<name>A0A1D1V5A6_RAMVA</name>
<dbReference type="Proteomes" id="UP000186922">
    <property type="component" value="Unassembled WGS sequence"/>
</dbReference>
<evidence type="ECO:0000313" key="2">
    <source>
        <dbReference type="Proteomes" id="UP000186922"/>
    </source>
</evidence>
<organism evidence="1 2">
    <name type="scientific">Ramazzottius varieornatus</name>
    <name type="common">Water bear</name>
    <name type="synonym">Tardigrade</name>
    <dbReference type="NCBI Taxonomy" id="947166"/>
    <lineage>
        <taxon>Eukaryota</taxon>
        <taxon>Metazoa</taxon>
        <taxon>Ecdysozoa</taxon>
        <taxon>Tardigrada</taxon>
        <taxon>Eutardigrada</taxon>
        <taxon>Parachela</taxon>
        <taxon>Hypsibioidea</taxon>
        <taxon>Ramazzottiidae</taxon>
        <taxon>Ramazzottius</taxon>
    </lineage>
</organism>
<keyword evidence="2" id="KW-1185">Reference proteome</keyword>
<feature type="non-terminal residue" evidence="1">
    <location>
        <position position="1"/>
    </location>
</feature>
<protein>
    <submittedName>
        <fullName evidence="1">Uncharacterized protein</fullName>
    </submittedName>
</protein>
<proteinExistence type="predicted"/>
<evidence type="ECO:0000313" key="1">
    <source>
        <dbReference type="EMBL" id="GAU96906.1"/>
    </source>
</evidence>
<sequence length="131" mass="15230">RNISDRAAREKRGHPEKSFENESMLRFRYRCRDQARAGQYSRPQWESILSGRQGKKGVWGTKKGDTPSWDYVVELPSFHHHPFGHRVVRTESKCSGTGHFSATLASELSFCIVKCSLVSREKYLPWRSWKS</sequence>
<gene>
    <name evidence="1" type="primary">RvY_08277-1</name>
    <name evidence="1" type="synonym">RvY_08277.1</name>
    <name evidence="1" type="ORF">RvY_08277</name>
</gene>
<comment type="caution">
    <text evidence="1">The sequence shown here is derived from an EMBL/GenBank/DDBJ whole genome shotgun (WGS) entry which is preliminary data.</text>
</comment>
<dbReference type="AlphaFoldDB" id="A0A1D1V5A6"/>
<accession>A0A1D1V5A6</accession>
<dbReference type="EMBL" id="BDGG01000003">
    <property type="protein sequence ID" value="GAU96906.1"/>
    <property type="molecule type" value="Genomic_DNA"/>
</dbReference>
<reference evidence="1 2" key="1">
    <citation type="journal article" date="2016" name="Nat. Commun.">
        <title>Extremotolerant tardigrade genome and improved radiotolerance of human cultured cells by tardigrade-unique protein.</title>
        <authorList>
            <person name="Hashimoto T."/>
            <person name="Horikawa D.D."/>
            <person name="Saito Y."/>
            <person name="Kuwahara H."/>
            <person name="Kozuka-Hata H."/>
            <person name="Shin-I T."/>
            <person name="Minakuchi Y."/>
            <person name="Ohishi K."/>
            <person name="Motoyama A."/>
            <person name="Aizu T."/>
            <person name="Enomoto A."/>
            <person name="Kondo K."/>
            <person name="Tanaka S."/>
            <person name="Hara Y."/>
            <person name="Koshikawa S."/>
            <person name="Sagara H."/>
            <person name="Miura T."/>
            <person name="Yokobori S."/>
            <person name="Miyagawa K."/>
            <person name="Suzuki Y."/>
            <person name="Kubo T."/>
            <person name="Oyama M."/>
            <person name="Kohara Y."/>
            <person name="Fujiyama A."/>
            <person name="Arakawa K."/>
            <person name="Katayama T."/>
            <person name="Toyoda A."/>
            <person name="Kunieda T."/>
        </authorList>
    </citation>
    <scope>NUCLEOTIDE SEQUENCE [LARGE SCALE GENOMIC DNA]</scope>
    <source>
        <strain evidence="1 2">YOKOZUNA-1</strain>
    </source>
</reference>